<proteinExistence type="predicted"/>
<accession>G2E7Z1</accession>
<evidence type="ECO:0000313" key="2">
    <source>
        <dbReference type="Proteomes" id="UP000004200"/>
    </source>
</evidence>
<keyword evidence="2" id="KW-1185">Reference proteome</keyword>
<organism evidence="1 2">
    <name type="scientific">Thiorhodococcus drewsii AZ1</name>
    <dbReference type="NCBI Taxonomy" id="765913"/>
    <lineage>
        <taxon>Bacteria</taxon>
        <taxon>Pseudomonadati</taxon>
        <taxon>Pseudomonadota</taxon>
        <taxon>Gammaproteobacteria</taxon>
        <taxon>Chromatiales</taxon>
        <taxon>Chromatiaceae</taxon>
        <taxon>Thiorhodococcus</taxon>
    </lineage>
</organism>
<protein>
    <recommendedName>
        <fullName evidence="3">Ubiquitin-like domain-containing protein</fullName>
    </recommendedName>
</protein>
<dbReference type="RefSeq" id="WP_007043117.1">
    <property type="nucleotide sequence ID" value="NZ_AFWT01000060.1"/>
</dbReference>
<dbReference type="Proteomes" id="UP000004200">
    <property type="component" value="Unassembled WGS sequence"/>
</dbReference>
<reference evidence="1 2" key="1">
    <citation type="submission" date="2011-06" db="EMBL/GenBank/DDBJ databases">
        <title>The draft genome of Thiorhodococcus drewsii AZ1.</title>
        <authorList>
            <consortium name="US DOE Joint Genome Institute (JGI-PGF)"/>
            <person name="Lucas S."/>
            <person name="Han J."/>
            <person name="Lapidus A."/>
            <person name="Cheng J.-F."/>
            <person name="Goodwin L."/>
            <person name="Pitluck S."/>
            <person name="Peters L."/>
            <person name="Land M.L."/>
            <person name="Hauser L."/>
            <person name="Vogl K."/>
            <person name="Liu Z."/>
            <person name="Imhoff J."/>
            <person name="Thiel V."/>
            <person name="Frigaard N.-U."/>
            <person name="Bryant D.A."/>
            <person name="Woyke T.J."/>
        </authorList>
    </citation>
    <scope>NUCLEOTIDE SEQUENCE [LARGE SCALE GENOMIC DNA]</scope>
    <source>
        <strain evidence="1 2">AZ1</strain>
    </source>
</reference>
<name>G2E7Z1_9GAMM</name>
<gene>
    <name evidence="1" type="ORF">ThidrDRAFT_4405</name>
</gene>
<dbReference type="eggNOG" id="ENOG502ZGUM">
    <property type="taxonomic scope" value="Bacteria"/>
</dbReference>
<dbReference type="AlphaFoldDB" id="G2E7Z1"/>
<dbReference type="EMBL" id="AFWT01000060">
    <property type="protein sequence ID" value="EGV27768.1"/>
    <property type="molecule type" value="Genomic_DNA"/>
</dbReference>
<comment type="caution">
    <text evidence="1">The sequence shown here is derived from an EMBL/GenBank/DDBJ whole genome shotgun (WGS) entry which is preliminary data.</text>
</comment>
<evidence type="ECO:0008006" key="3">
    <source>
        <dbReference type="Google" id="ProtNLM"/>
    </source>
</evidence>
<evidence type="ECO:0000313" key="1">
    <source>
        <dbReference type="EMBL" id="EGV27768.1"/>
    </source>
</evidence>
<sequence>MDLNVKFMHPTDGRLLTVELDDEITAQEAIAELIAADFIPSTPAGYSLAIKGGALLGPVDSFASRSIEKNSILRVIPNTDAGGAPLSTPQLSQNNHSGVPGLDGSSIPRFSIDEVRQSPAATIMLVNMYDDLLLKHEKMATELDHERSKSRDRFVSSILLLVYRANTNFSVFTRRQWRSFPSATIVGHHDIGSGDERNSRKPL</sequence>